<evidence type="ECO:0000313" key="3">
    <source>
        <dbReference type="EnsemblMetazoa" id="ADAC006964-PA"/>
    </source>
</evidence>
<proteinExistence type="predicted"/>
<reference evidence="2 4" key="1">
    <citation type="journal article" date="2010" name="BMC Genomics">
        <title>Combination of measures distinguishes pre-miRNAs from other stem-loops in the genome of the newly sequenced Anopheles darlingi.</title>
        <authorList>
            <person name="Mendes N.D."/>
            <person name="Freitas A.T."/>
            <person name="Vasconcelos A.T."/>
            <person name="Sagot M.F."/>
        </authorList>
    </citation>
    <scope>NUCLEOTIDE SEQUENCE</scope>
</reference>
<evidence type="ECO:0000313" key="2">
    <source>
        <dbReference type="EMBL" id="ETN61387.1"/>
    </source>
</evidence>
<dbReference type="EnsemblMetazoa" id="ADAC006964-RA">
    <property type="protein sequence ID" value="ADAC006964-PA"/>
    <property type="gene ID" value="ADAC006964"/>
</dbReference>
<evidence type="ECO:0000256" key="1">
    <source>
        <dbReference type="SAM" id="MobiDB-lite"/>
    </source>
</evidence>
<reference evidence="2" key="2">
    <citation type="submission" date="2010-05" db="EMBL/GenBank/DDBJ databases">
        <authorList>
            <person name="Almeida L.G."/>
            <person name="Nicolas M.F."/>
            <person name="Souza R.C."/>
            <person name="Vasconcelos A.T.R."/>
        </authorList>
    </citation>
    <scope>NUCLEOTIDE SEQUENCE</scope>
</reference>
<organism evidence="2">
    <name type="scientific">Anopheles darlingi</name>
    <name type="common">Mosquito</name>
    <dbReference type="NCBI Taxonomy" id="43151"/>
    <lineage>
        <taxon>Eukaryota</taxon>
        <taxon>Metazoa</taxon>
        <taxon>Ecdysozoa</taxon>
        <taxon>Arthropoda</taxon>
        <taxon>Hexapoda</taxon>
        <taxon>Insecta</taxon>
        <taxon>Pterygota</taxon>
        <taxon>Neoptera</taxon>
        <taxon>Endopterygota</taxon>
        <taxon>Diptera</taxon>
        <taxon>Nematocera</taxon>
        <taxon>Culicoidea</taxon>
        <taxon>Culicidae</taxon>
        <taxon>Anophelinae</taxon>
        <taxon>Anopheles</taxon>
    </lineage>
</organism>
<name>W5JAA0_ANODA</name>
<reference evidence="2" key="3">
    <citation type="journal article" date="2013" name="Nucleic Acids Res.">
        <title>The genome of Anopheles darlingi, the main neotropical malaria vector.</title>
        <authorList>
            <person name="Marinotti O."/>
            <person name="Cerqueira G.C."/>
            <person name="de Almeida L.G."/>
            <person name="Ferro M.I."/>
            <person name="Loreto E.L."/>
            <person name="Zaha A."/>
            <person name="Teixeira S.M."/>
            <person name="Wespiser A.R."/>
            <person name="Almeida E Silva A."/>
            <person name="Schlindwein A.D."/>
            <person name="Pacheco A.C."/>
            <person name="Silva A.L."/>
            <person name="Graveley B.R."/>
            <person name="Walenz B.P."/>
            <person name="Lima Bde A."/>
            <person name="Ribeiro C.A."/>
            <person name="Nunes-Silva C.G."/>
            <person name="de Carvalho C.R."/>
            <person name="Soares C.M."/>
            <person name="de Menezes C.B."/>
            <person name="Matiolli C."/>
            <person name="Caffrey D."/>
            <person name="Araujo D.A."/>
            <person name="de Oliveira D.M."/>
            <person name="Golenbock D."/>
            <person name="Grisard E.C."/>
            <person name="Fantinatti-Garboggini F."/>
            <person name="de Carvalho F.M."/>
            <person name="Barcellos F.G."/>
            <person name="Prosdocimi F."/>
            <person name="May G."/>
            <person name="Azevedo Junior G.M."/>
            <person name="Guimaraes G.M."/>
            <person name="Goldman G.H."/>
            <person name="Padilha I.Q."/>
            <person name="Batista Jda S."/>
            <person name="Ferro J.A."/>
            <person name="Ribeiro J.M."/>
            <person name="Fietto J.L."/>
            <person name="Dabbas K.M."/>
            <person name="Cerdeira L."/>
            <person name="Agnez-Lima L.F."/>
            <person name="Brocchi M."/>
            <person name="de Carvalho M.O."/>
            <person name="Teixeira Mde M."/>
            <person name="Diniz Maia Mde M."/>
            <person name="Goldman M.H."/>
            <person name="Cruz Schneider M.P."/>
            <person name="Felipe M.S."/>
            <person name="Hungria M."/>
            <person name="Nicolas M.F."/>
            <person name="Pereira M."/>
            <person name="Montes M.A."/>
            <person name="Cantao M.E."/>
            <person name="Vincentz M."/>
            <person name="Rafael M.S."/>
            <person name="Silverman N."/>
            <person name="Stoco P.H."/>
            <person name="Souza R.C."/>
            <person name="Vicentini R."/>
            <person name="Gazzinelli R.T."/>
            <person name="Neves Rde O."/>
            <person name="Silva R."/>
            <person name="Astolfi-Filho S."/>
            <person name="Maciel T.E."/>
            <person name="Urmenyi T.P."/>
            <person name="Tadei W.P."/>
            <person name="Camargo E.P."/>
            <person name="de Vasconcelos A.T."/>
        </authorList>
    </citation>
    <scope>NUCLEOTIDE SEQUENCE</scope>
</reference>
<dbReference type="OMA" id="IINEWAM"/>
<dbReference type="VEuPathDB" id="VectorBase:ADAC006964"/>
<gene>
    <name evidence="2" type="ORF">AND_006964</name>
</gene>
<dbReference type="eggNOG" id="ENOG502T8DZ">
    <property type="taxonomic scope" value="Eukaryota"/>
</dbReference>
<evidence type="ECO:0000313" key="4">
    <source>
        <dbReference type="Proteomes" id="UP000000673"/>
    </source>
</evidence>
<feature type="compositionally biased region" description="Polar residues" evidence="1">
    <location>
        <begin position="448"/>
        <end position="465"/>
    </location>
</feature>
<feature type="region of interest" description="Disordered" evidence="1">
    <location>
        <begin position="447"/>
        <end position="472"/>
    </location>
</feature>
<sequence>MSERNEDIKEEDLGEYDRYVLEQLVVNDWGLSVATLNRMIYCGVNEMCLHVIEDAEISELFNDPRMLGQKIMFKHRLKQWRLGELFSGNHGHLNHATATNGVATPANGAQALLQHHHQFLAAAAAAAAASAASSLNGTDGKRSFPCFSNTSQHLSPDDDVISVRTDLCGTSGQSNGNGTEALRPSKRRIHDDSPSSSAFVSAVVQQPPTKRKFEDMSVTKGGVTVTPAKSTALGDVPVKIDRNGLLRILQSSQSGRSILTAFQPHEPLDRRAQTIVTHCIVDQFLQYNILFKHRLMSHYAEVITELFPAETKEVYYAPRNTVKRNTSGKLFDRYTNQRLRHKDRLPRVKPFVVDEWSEHKTFEQLAIINEAAQLNGSTGGNDSMLQANGSLIGGTTNGSAEDALNGGFGEDYSNGAGMAADENGSDDGHVSTDFLQPLTTMFVEGEQPLTSNGTTTTRGAVNYSTREVEADD</sequence>
<reference evidence="3" key="4">
    <citation type="submission" date="2015-06" db="UniProtKB">
        <authorList>
            <consortium name="EnsemblMetazoa"/>
        </authorList>
    </citation>
    <scope>IDENTIFICATION</scope>
</reference>
<protein>
    <submittedName>
        <fullName evidence="2 3">Uncharacterized protein</fullName>
    </submittedName>
</protein>
<dbReference type="Proteomes" id="UP000000673">
    <property type="component" value="Unassembled WGS sequence"/>
</dbReference>
<dbReference type="AlphaFoldDB" id="W5JAA0"/>
<dbReference type="HOGENOM" id="CLU_046038_0_0_1"/>
<dbReference type="EMBL" id="ADMH02001698">
    <property type="protein sequence ID" value="ETN61387.1"/>
    <property type="molecule type" value="Genomic_DNA"/>
</dbReference>
<feature type="compositionally biased region" description="Polar residues" evidence="1">
    <location>
        <begin position="168"/>
        <end position="178"/>
    </location>
</feature>
<keyword evidence="4" id="KW-1185">Reference proteome</keyword>
<feature type="region of interest" description="Disordered" evidence="1">
    <location>
        <begin position="168"/>
        <end position="197"/>
    </location>
</feature>
<accession>W5JAA0</accession>